<evidence type="ECO:0000256" key="3">
    <source>
        <dbReference type="ARBA" id="ARBA00012459"/>
    </source>
</evidence>
<evidence type="ECO:0000256" key="2">
    <source>
        <dbReference type="ARBA" id="ARBA00010399"/>
    </source>
</evidence>
<dbReference type="SUPFAM" id="SSF56300">
    <property type="entry name" value="Metallo-dependent phosphatases"/>
    <property type="match status" value="1"/>
</dbReference>
<comment type="caution">
    <text evidence="15">The sequence shown here is derived from an EMBL/GenBank/DDBJ whole genome shotgun (WGS) entry which is preliminary data.</text>
</comment>
<dbReference type="GO" id="GO:0008081">
    <property type="term" value="F:phosphoric diester hydrolase activity"/>
    <property type="evidence" value="ECO:0007669"/>
    <property type="project" value="TreeGrafter"/>
</dbReference>
<dbReference type="GO" id="GO:0000298">
    <property type="term" value="F:endopolyphosphatase activity"/>
    <property type="evidence" value="ECO:0007669"/>
    <property type="project" value="UniProtKB-EC"/>
</dbReference>
<reference evidence="15 16" key="2">
    <citation type="journal article" date="2021" name="Curr. Genet.">
        <title>Genetic response to nitrogen starvation in the aggressive Eucalyptus foliar pathogen Teratosphaeria destructans.</title>
        <authorList>
            <person name="Havenga M."/>
            <person name="Wingfield B.D."/>
            <person name="Wingfield M.J."/>
            <person name="Dreyer L.L."/>
            <person name="Roets F."/>
            <person name="Aylward J."/>
        </authorList>
    </citation>
    <scope>NUCLEOTIDE SEQUENCE [LARGE SCALE GENOMIC DNA]</scope>
    <source>
        <strain evidence="15">CMW44962</strain>
    </source>
</reference>
<dbReference type="PANTHER" id="PTHR10340">
    <property type="entry name" value="SPHINGOMYELIN PHOSPHODIESTERASE"/>
    <property type="match status" value="1"/>
</dbReference>
<dbReference type="PIRSF" id="PIRSF027093">
    <property type="entry name" value="EndopolyPtase_N1"/>
    <property type="match status" value="1"/>
</dbReference>
<evidence type="ECO:0000256" key="11">
    <source>
        <dbReference type="ARBA" id="ARBA00023180"/>
    </source>
</evidence>
<dbReference type="InterPro" id="IPR029052">
    <property type="entry name" value="Metallo-depent_PP-like"/>
</dbReference>
<evidence type="ECO:0000256" key="7">
    <source>
        <dbReference type="ARBA" id="ARBA00022801"/>
    </source>
</evidence>
<keyword evidence="7 12" id="KW-0378">Hydrolase</keyword>
<feature type="compositionally biased region" description="Basic residues" evidence="13">
    <location>
        <begin position="500"/>
        <end position="513"/>
    </location>
</feature>
<organism evidence="15 16">
    <name type="scientific">Teratosphaeria destructans</name>
    <dbReference type="NCBI Taxonomy" id="418781"/>
    <lineage>
        <taxon>Eukaryota</taxon>
        <taxon>Fungi</taxon>
        <taxon>Dikarya</taxon>
        <taxon>Ascomycota</taxon>
        <taxon>Pezizomycotina</taxon>
        <taxon>Dothideomycetes</taxon>
        <taxon>Dothideomycetidae</taxon>
        <taxon>Mycosphaerellales</taxon>
        <taxon>Teratosphaeriaceae</taxon>
        <taxon>Teratosphaeria</taxon>
    </lineage>
</organism>
<proteinExistence type="inferred from homology"/>
<feature type="signal peptide" evidence="14">
    <location>
        <begin position="1"/>
        <end position="18"/>
    </location>
</feature>
<feature type="region of interest" description="Disordered" evidence="13">
    <location>
        <begin position="634"/>
        <end position="674"/>
    </location>
</feature>
<dbReference type="EMBL" id="RIBY02000058">
    <property type="protein sequence ID" value="KAH9845482.1"/>
    <property type="molecule type" value="Genomic_DNA"/>
</dbReference>
<evidence type="ECO:0000256" key="13">
    <source>
        <dbReference type="SAM" id="MobiDB-lite"/>
    </source>
</evidence>
<protein>
    <recommendedName>
        <fullName evidence="4 12">Endopolyphosphatase</fullName>
        <ecNumber evidence="3 12">3.6.1.10</ecNumber>
    </recommendedName>
</protein>
<dbReference type="GO" id="GO:0004309">
    <property type="term" value="F:exopolyphosphatase activity"/>
    <property type="evidence" value="ECO:0007669"/>
    <property type="project" value="TreeGrafter"/>
</dbReference>
<evidence type="ECO:0000256" key="6">
    <source>
        <dbReference type="ARBA" id="ARBA00022692"/>
    </source>
</evidence>
<dbReference type="GO" id="GO:0005774">
    <property type="term" value="C:vacuolar membrane"/>
    <property type="evidence" value="ECO:0007669"/>
    <property type="project" value="UniProtKB-SubCell"/>
</dbReference>
<feature type="compositionally biased region" description="Pro residues" evidence="13">
    <location>
        <begin position="517"/>
        <end position="528"/>
    </location>
</feature>
<keyword evidence="10 12" id="KW-0472">Membrane</keyword>
<evidence type="ECO:0000313" key="15">
    <source>
        <dbReference type="EMBL" id="KAH9845482.1"/>
    </source>
</evidence>
<dbReference type="Proteomes" id="UP001138500">
    <property type="component" value="Unassembled WGS sequence"/>
</dbReference>
<evidence type="ECO:0000256" key="12">
    <source>
        <dbReference type="PIRNR" id="PIRNR027093"/>
    </source>
</evidence>
<dbReference type="AlphaFoldDB" id="A0A9W7T1D6"/>
<keyword evidence="11" id="KW-0325">Glycoprotein</keyword>
<comment type="function">
    <text evidence="12">Catalyzes the hydrolysis of inorganic polyphosphate (polyP) chains of many hundreds of phosphate residues into shorter lengths.</text>
</comment>
<evidence type="ECO:0000256" key="1">
    <source>
        <dbReference type="ARBA" id="ARBA00004576"/>
    </source>
</evidence>
<dbReference type="GO" id="GO:0006798">
    <property type="term" value="P:polyphosphate catabolic process"/>
    <property type="evidence" value="ECO:0007669"/>
    <property type="project" value="TreeGrafter"/>
</dbReference>
<feature type="region of interest" description="Disordered" evidence="13">
    <location>
        <begin position="496"/>
        <end position="529"/>
    </location>
</feature>
<feature type="region of interest" description="Disordered" evidence="13">
    <location>
        <begin position="562"/>
        <end position="588"/>
    </location>
</feature>
<keyword evidence="16" id="KW-1185">Reference proteome</keyword>
<evidence type="ECO:0000256" key="9">
    <source>
        <dbReference type="ARBA" id="ARBA00022989"/>
    </source>
</evidence>
<comment type="subcellular location">
    <subcellularLocation>
        <location evidence="1">Vacuole membrane</location>
        <topology evidence="1">Single-pass type II membrane protein</topology>
    </subcellularLocation>
</comment>
<dbReference type="PANTHER" id="PTHR10340:SF55">
    <property type="entry name" value="ENDOPOLYPHOSPHATASE"/>
    <property type="match status" value="1"/>
</dbReference>
<evidence type="ECO:0000256" key="8">
    <source>
        <dbReference type="ARBA" id="ARBA00022968"/>
    </source>
</evidence>
<keyword evidence="6" id="KW-0812">Transmembrane</keyword>
<dbReference type="EC" id="3.6.1.10" evidence="3 12"/>
<gene>
    <name evidence="15" type="ORF">Tdes44962_MAKER06608</name>
</gene>
<feature type="compositionally biased region" description="Basic residues" evidence="13">
    <location>
        <begin position="651"/>
        <end position="670"/>
    </location>
</feature>
<comment type="similarity">
    <text evidence="2">Belongs to the endopolyphosphatase PPN1 family.</text>
</comment>
<comment type="catalytic activity">
    <reaction evidence="12">
        <text>[phosphate](n+1) + n H2O = (n+1) phosphate + n H(+)</text>
        <dbReference type="Rhea" id="RHEA:22452"/>
        <dbReference type="Rhea" id="RHEA-COMP:14280"/>
        <dbReference type="ChEBI" id="CHEBI:15377"/>
        <dbReference type="ChEBI" id="CHEBI:15378"/>
        <dbReference type="ChEBI" id="CHEBI:16838"/>
        <dbReference type="ChEBI" id="CHEBI:43474"/>
        <dbReference type="EC" id="3.6.1.10"/>
    </reaction>
</comment>
<keyword evidence="9" id="KW-1133">Transmembrane helix</keyword>
<keyword evidence="5 12" id="KW-0926">Vacuole</keyword>
<accession>A0A9W7T1D6</accession>
<dbReference type="InterPro" id="IPR012358">
    <property type="entry name" value="EndopolyPtase_N1"/>
</dbReference>
<sequence length="698" mass="80592">MHRIWSIWLAVVVGQTVAVPVDQVPLGQLEDIVVPIKGQQDETKKRPLHGRFLHITDMHPDRFYEVYSATDEDSACHRGQGPAGIYGAEVSDCDSPYALINKTMEWVEANLKDKIDFVVWTGDSARHDNDEEIPRNAEQVVGSNEWLVDKMFEVFGKHNGDEEDDDPNNDFIVPIVPNLGNNDILPHNVMTKGPNAWTRTYSRVWRRFVPEVQRHQFEQGGWFYVEVIPNKLAVFSLNTLYWFNKNAAVDGCASPKEPGYQQMEWLRIQLQFMRDRGVKAILAGHVPPIREDAKTLWEETCWQKYTLWQRQYRDVIVSSLYGHFNYDHFILQDFKDLDKDTKKGRMNYLHASDSDGGDDDDDLHIAVSDDYWTELRENWAELPEPPKSYNWLNDSEWENGDNQKQEGWLRRWRNALTSTGKSQKAKKAKKKFLKKIGGKYAERYSASFVSASIVPNLLPVLRVYEYNISGLAGSEELDVPVPPPFYVPDSLHNQDIVGASKKKKHKKKDKKYKFTIPDPPARSAPPGPAYSQQPLSFLKYTQYYANLTYINNDFVAPSDSGDDTDIAKWNPGKHTGKTPHDRPHTPRPKKFMFQLHYDTQEDDVYKLKDLTMPSLVDLARRIGDYVPEDDELLLDEEGEQSNGSDTVDANKKKKKKGDKDKKKKKKHHHKNNETWFTFIRRAFVETKPPGEIEDQFGD</sequence>
<dbReference type="GO" id="GO:0000324">
    <property type="term" value="C:fungal-type vacuole"/>
    <property type="evidence" value="ECO:0007669"/>
    <property type="project" value="TreeGrafter"/>
</dbReference>
<evidence type="ECO:0000256" key="14">
    <source>
        <dbReference type="SAM" id="SignalP"/>
    </source>
</evidence>
<reference evidence="15 16" key="1">
    <citation type="journal article" date="2018" name="IMA Fungus">
        <title>IMA Genome-F 10: Nine draft genome sequences of Claviceps purpurea s.lat., including C. arundinis, C. humidiphila, and C. cf. spartinae, pseudomolecules for the pitch canker pathogen Fusarium circinatum, draft genome of Davidsoniella eucalypti, Grosmannia galeiformis, Quambalaria eucalypti, and Teratosphaeria destructans.</title>
        <authorList>
            <person name="Wingfield B.D."/>
            <person name="Liu M."/>
            <person name="Nguyen H.D."/>
            <person name="Lane F.A."/>
            <person name="Morgan S.W."/>
            <person name="De Vos L."/>
            <person name="Wilken P.M."/>
            <person name="Duong T.A."/>
            <person name="Aylward J."/>
            <person name="Coetzee M.P."/>
            <person name="Dadej K."/>
            <person name="De Beer Z.W."/>
            <person name="Findlay W."/>
            <person name="Havenga M."/>
            <person name="Kolarik M."/>
            <person name="Menzies J.G."/>
            <person name="Naidoo K."/>
            <person name="Pochopski O."/>
            <person name="Shoukouhi P."/>
            <person name="Santana Q.C."/>
            <person name="Seifert K.A."/>
            <person name="Soal N."/>
            <person name="Steenkamp E.T."/>
            <person name="Tatham C.T."/>
            <person name="van der Nest M.A."/>
            <person name="Wingfield M.J."/>
        </authorList>
    </citation>
    <scope>NUCLEOTIDE SEQUENCE [LARGE SCALE GENOMIC DNA]</scope>
    <source>
        <strain evidence="15">CMW44962</strain>
    </source>
</reference>
<keyword evidence="14" id="KW-0732">Signal</keyword>
<dbReference type="OrthoDB" id="348678at2759"/>
<evidence type="ECO:0000256" key="4">
    <source>
        <dbReference type="ARBA" id="ARBA00014458"/>
    </source>
</evidence>
<evidence type="ECO:0000256" key="10">
    <source>
        <dbReference type="ARBA" id="ARBA00023136"/>
    </source>
</evidence>
<evidence type="ECO:0000313" key="16">
    <source>
        <dbReference type="Proteomes" id="UP001138500"/>
    </source>
</evidence>
<name>A0A9W7T1D6_9PEZI</name>
<keyword evidence="8" id="KW-0735">Signal-anchor</keyword>
<evidence type="ECO:0000256" key="5">
    <source>
        <dbReference type="ARBA" id="ARBA00022554"/>
    </source>
</evidence>
<feature type="chain" id="PRO_5040906045" description="Endopolyphosphatase" evidence="14">
    <location>
        <begin position="19"/>
        <end position="698"/>
    </location>
</feature>